<accession>A0A5B8W933</accession>
<dbReference type="EMBL" id="CP042437">
    <property type="protein sequence ID" value="QEC78758.1"/>
    <property type="molecule type" value="Genomic_DNA"/>
</dbReference>
<reference evidence="1 2" key="1">
    <citation type="journal article" date="2013" name="J. Microbiol.">
        <title>Mucilaginibacter ginsenosidivorax sp. nov., with ginsenoside converting activity isolated from sediment.</title>
        <authorList>
            <person name="Kim J.K."/>
            <person name="Choi T.E."/>
            <person name="Liu Q.M."/>
            <person name="Park H.Y."/>
            <person name="Yi T.H."/>
            <person name="Yoon M.H."/>
            <person name="Kim S.C."/>
            <person name="Im W.T."/>
        </authorList>
    </citation>
    <scope>NUCLEOTIDE SEQUENCE [LARGE SCALE GENOMIC DNA]</scope>
    <source>
        <strain evidence="1 2">KHI28</strain>
    </source>
</reference>
<dbReference type="KEGG" id="mgk:FSB76_23440"/>
<sequence>MNYKELLNKLPSSWEQLKLKDYIKLSPVLNAADTEGELVDDDIYTIKHLSDLDMSVQIISLLTDTDIEDIEALSMLEVNQLIEKLAFIGTVPKTGKPKIAYKPFDELSYDNFITFQKLSVDFTEEGILSSAIGNLPVMLSLFAKDPNHNPEFIFNLSMPEVINGFFSVKRNTEKYLQRLERSSLLKKHLMFWKVIPLVVTQYFRNRKASKLNFHLDGTIG</sequence>
<evidence type="ECO:0000313" key="1">
    <source>
        <dbReference type="EMBL" id="QEC78758.1"/>
    </source>
</evidence>
<dbReference type="Proteomes" id="UP000321362">
    <property type="component" value="Chromosome"/>
</dbReference>
<protein>
    <submittedName>
        <fullName evidence="1">Uncharacterized protein</fullName>
    </submittedName>
</protein>
<keyword evidence="2" id="KW-1185">Reference proteome</keyword>
<proteinExistence type="predicted"/>
<dbReference type="OrthoDB" id="1113830at2"/>
<organism evidence="1 2">
    <name type="scientific">Mucilaginibacter ginsenosidivorax</name>
    <dbReference type="NCBI Taxonomy" id="862126"/>
    <lineage>
        <taxon>Bacteria</taxon>
        <taxon>Pseudomonadati</taxon>
        <taxon>Bacteroidota</taxon>
        <taxon>Sphingobacteriia</taxon>
        <taxon>Sphingobacteriales</taxon>
        <taxon>Sphingobacteriaceae</taxon>
        <taxon>Mucilaginibacter</taxon>
    </lineage>
</organism>
<dbReference type="RefSeq" id="WP_147057704.1">
    <property type="nucleotide sequence ID" value="NZ_CP042437.1"/>
</dbReference>
<dbReference type="AlphaFoldDB" id="A0A5B8W933"/>
<evidence type="ECO:0000313" key="2">
    <source>
        <dbReference type="Proteomes" id="UP000321362"/>
    </source>
</evidence>
<gene>
    <name evidence="1" type="ORF">FSB76_23440</name>
</gene>
<name>A0A5B8W933_9SPHI</name>